<protein>
    <submittedName>
        <fullName evidence="2">Uncharacterized protein</fullName>
    </submittedName>
</protein>
<dbReference type="EnsemblMetazoa" id="Aqu2.1.05224_001">
    <property type="protein sequence ID" value="Aqu2.1.05224_001"/>
    <property type="gene ID" value="Aqu2.1.05224"/>
</dbReference>
<keyword evidence="1" id="KW-1133">Transmembrane helix</keyword>
<dbReference type="AlphaFoldDB" id="A0A1X7SSU2"/>
<organism evidence="2">
    <name type="scientific">Amphimedon queenslandica</name>
    <name type="common">Sponge</name>
    <dbReference type="NCBI Taxonomy" id="400682"/>
    <lineage>
        <taxon>Eukaryota</taxon>
        <taxon>Metazoa</taxon>
        <taxon>Porifera</taxon>
        <taxon>Demospongiae</taxon>
        <taxon>Heteroscleromorpha</taxon>
        <taxon>Haplosclerida</taxon>
        <taxon>Niphatidae</taxon>
        <taxon>Amphimedon</taxon>
    </lineage>
</organism>
<feature type="transmembrane region" description="Helical" evidence="1">
    <location>
        <begin position="12"/>
        <end position="28"/>
    </location>
</feature>
<sequence>MPGSEPRDLTTGEVVACVVTVGLYYLYLKAKGDV</sequence>
<evidence type="ECO:0000313" key="2">
    <source>
        <dbReference type="EnsemblMetazoa" id="Aqu2.1.05224_001"/>
    </source>
</evidence>
<accession>A0A1X7SSU2</accession>
<proteinExistence type="predicted"/>
<keyword evidence="1" id="KW-0472">Membrane</keyword>
<evidence type="ECO:0000256" key="1">
    <source>
        <dbReference type="SAM" id="Phobius"/>
    </source>
</evidence>
<dbReference type="InParanoid" id="A0A1X7SSU2"/>
<name>A0A1X7SSU2_AMPQE</name>
<keyword evidence="1" id="KW-0812">Transmembrane</keyword>
<reference evidence="2" key="1">
    <citation type="submission" date="2017-05" db="UniProtKB">
        <authorList>
            <consortium name="EnsemblMetazoa"/>
        </authorList>
    </citation>
    <scope>IDENTIFICATION</scope>
</reference>